<dbReference type="Proteomes" id="UP000275394">
    <property type="component" value="Unassembled WGS sequence"/>
</dbReference>
<keyword evidence="1" id="KW-1133">Transmembrane helix</keyword>
<dbReference type="GO" id="GO:0005886">
    <property type="term" value="C:plasma membrane"/>
    <property type="evidence" value="ECO:0007669"/>
    <property type="project" value="TreeGrafter"/>
</dbReference>
<feature type="transmembrane region" description="Helical" evidence="1">
    <location>
        <begin position="320"/>
        <end position="338"/>
    </location>
</feature>
<keyword evidence="1" id="KW-0472">Membrane</keyword>
<feature type="transmembrane region" description="Helical" evidence="1">
    <location>
        <begin position="350"/>
        <end position="383"/>
    </location>
</feature>
<dbReference type="OrthoDB" id="9792424at2"/>
<feature type="transmembrane region" description="Helical" evidence="1">
    <location>
        <begin position="145"/>
        <end position="162"/>
    </location>
</feature>
<dbReference type="GO" id="GO:0042925">
    <property type="term" value="F:benzoate transmembrane transporter activity"/>
    <property type="evidence" value="ECO:0007669"/>
    <property type="project" value="InterPro"/>
</dbReference>
<feature type="transmembrane region" description="Helical" evidence="1">
    <location>
        <begin position="12"/>
        <end position="34"/>
    </location>
</feature>
<feature type="transmembrane region" description="Helical" evidence="1">
    <location>
        <begin position="289"/>
        <end position="313"/>
    </location>
</feature>
<dbReference type="RefSeq" id="WP_123713893.1">
    <property type="nucleotide sequence ID" value="NZ_RKHR01000008.1"/>
</dbReference>
<dbReference type="NCBIfam" id="TIGR00843">
    <property type="entry name" value="benE"/>
    <property type="match status" value="1"/>
</dbReference>
<organism evidence="2 3">
    <name type="scientific">Sinobacterium caligoides</name>
    <dbReference type="NCBI Taxonomy" id="933926"/>
    <lineage>
        <taxon>Bacteria</taxon>
        <taxon>Pseudomonadati</taxon>
        <taxon>Pseudomonadota</taxon>
        <taxon>Gammaproteobacteria</taxon>
        <taxon>Cellvibrionales</taxon>
        <taxon>Spongiibacteraceae</taxon>
        <taxon>Sinobacterium</taxon>
    </lineage>
</organism>
<evidence type="ECO:0000313" key="3">
    <source>
        <dbReference type="Proteomes" id="UP000275394"/>
    </source>
</evidence>
<feature type="transmembrane region" description="Helical" evidence="1">
    <location>
        <begin position="207"/>
        <end position="226"/>
    </location>
</feature>
<dbReference type="AlphaFoldDB" id="A0A3N2DDQ0"/>
<gene>
    <name evidence="2" type="ORF">EDC56_3564</name>
</gene>
<dbReference type="PANTHER" id="PTHR30199:SF0">
    <property type="entry name" value="INNER MEMBRANE PROTEIN YDCO"/>
    <property type="match status" value="1"/>
</dbReference>
<keyword evidence="1" id="KW-0812">Transmembrane</keyword>
<reference evidence="2 3" key="1">
    <citation type="submission" date="2018-11" db="EMBL/GenBank/DDBJ databases">
        <title>Genomic Encyclopedia of Type Strains, Phase IV (KMG-IV): sequencing the most valuable type-strain genomes for metagenomic binning, comparative biology and taxonomic classification.</title>
        <authorList>
            <person name="Goeker M."/>
        </authorList>
    </citation>
    <scope>NUCLEOTIDE SEQUENCE [LARGE SCALE GENOMIC DNA]</scope>
    <source>
        <strain evidence="2 3">DSM 100316</strain>
    </source>
</reference>
<accession>A0A3N2DDQ0</accession>
<dbReference type="InterPro" id="IPR004711">
    <property type="entry name" value="Benzoate_Transporter"/>
</dbReference>
<feature type="transmembrane region" description="Helical" evidence="1">
    <location>
        <begin position="121"/>
        <end position="139"/>
    </location>
</feature>
<feature type="transmembrane region" description="Helical" evidence="1">
    <location>
        <begin position="247"/>
        <end position="269"/>
    </location>
</feature>
<feature type="transmembrane region" description="Helical" evidence="1">
    <location>
        <begin position="46"/>
        <end position="65"/>
    </location>
</feature>
<evidence type="ECO:0000256" key="1">
    <source>
        <dbReference type="SAM" id="Phobius"/>
    </source>
</evidence>
<evidence type="ECO:0000313" key="2">
    <source>
        <dbReference type="EMBL" id="ROR97896.1"/>
    </source>
</evidence>
<feature type="transmembrane region" description="Helical" evidence="1">
    <location>
        <begin position="95"/>
        <end position="114"/>
    </location>
</feature>
<proteinExistence type="predicted"/>
<feature type="transmembrane region" description="Helical" evidence="1">
    <location>
        <begin position="72"/>
        <end position="89"/>
    </location>
</feature>
<dbReference type="PANTHER" id="PTHR30199">
    <property type="entry name" value="MFS FAMILY TRANSPORTER, PREDICTED SUBSTRATE BENZOATE"/>
    <property type="match status" value="1"/>
</dbReference>
<name>A0A3N2DDQ0_9GAMM</name>
<feature type="transmembrane region" description="Helical" evidence="1">
    <location>
        <begin position="169"/>
        <end position="187"/>
    </location>
</feature>
<dbReference type="Pfam" id="PF03594">
    <property type="entry name" value="BenE"/>
    <property type="match status" value="1"/>
</dbReference>
<keyword evidence="3" id="KW-1185">Reference proteome</keyword>
<dbReference type="EMBL" id="RKHR01000008">
    <property type="protein sequence ID" value="ROR97896.1"/>
    <property type="molecule type" value="Genomic_DNA"/>
</dbReference>
<sequence length="408" mass="42740">MGILNDFSVSSINAGFTTVLVGFASSVVIVFQAATALGASEAQISSWILALGLGMGIPGVLLSIYYRMPITVAWSTSGAAVILTSAAGATLEQAVGAFIVCALLTILFGYTGWFERLIKRIPNSIASAMLAGILLRFGLDVFNSINTSTLLVVAMLLAYLVSKRIMPRYAVLMPLLVGILITIVEGRTDIGTVDLQLSAPVFVPPEFSLSTILSLGIPLFFVTMASQNVPGYTVAKNAGFDLPLSPVVGFIGVCTLLLAPFGAFALNLATLTAAICLGEEAHKEKQKRYTAGIAAGLFYILVGFFGATVGALLKVLPSELVFGIAGIALFSSTANALSMSMQHAPDRDVAIITFLATASGLTLFNLGAAFWGLIVGVSAFLILRVDVKSALGNRRKNECAVKVVQDNV</sequence>
<comment type="caution">
    <text evidence="2">The sequence shown here is derived from an EMBL/GenBank/DDBJ whole genome shotgun (WGS) entry which is preliminary data.</text>
</comment>
<protein>
    <submittedName>
        <fullName evidence="2">Benzoate membrane transport protein</fullName>
    </submittedName>
</protein>